<evidence type="ECO:0000256" key="4">
    <source>
        <dbReference type="SAM" id="MobiDB-lite"/>
    </source>
</evidence>
<accession>A0A0L7LGQ8</accession>
<reference evidence="5 6" key="1">
    <citation type="journal article" date="2015" name="Genome Biol. Evol.">
        <title>The genome of winter moth (Operophtera brumata) provides a genomic perspective on sexual dimorphism and phenology.</title>
        <authorList>
            <person name="Derks M.F."/>
            <person name="Smit S."/>
            <person name="Salis L."/>
            <person name="Schijlen E."/>
            <person name="Bossers A."/>
            <person name="Mateman C."/>
            <person name="Pijl A.S."/>
            <person name="de Ridder D."/>
            <person name="Groenen M.A."/>
            <person name="Visser M.E."/>
            <person name="Megens H.J."/>
        </authorList>
    </citation>
    <scope>NUCLEOTIDE SEQUENCE [LARGE SCALE GENOMIC DNA]</scope>
    <source>
        <strain evidence="5">WM2013NL</strain>
        <tissue evidence="5">Head and thorax</tissue>
    </source>
</reference>
<comment type="caution">
    <text evidence="5">The sequence shown here is derived from an EMBL/GenBank/DDBJ whole genome shotgun (WGS) entry which is preliminary data.</text>
</comment>
<dbReference type="PROSITE" id="PS50088">
    <property type="entry name" value="ANK_REPEAT"/>
    <property type="match status" value="1"/>
</dbReference>
<dbReference type="SMART" id="SM00248">
    <property type="entry name" value="ANK"/>
    <property type="match status" value="3"/>
</dbReference>
<feature type="compositionally biased region" description="Basic and acidic residues" evidence="4">
    <location>
        <begin position="222"/>
        <end position="244"/>
    </location>
</feature>
<evidence type="ECO:0000256" key="3">
    <source>
        <dbReference type="PROSITE-ProRule" id="PRU00023"/>
    </source>
</evidence>
<dbReference type="Gene3D" id="1.25.40.20">
    <property type="entry name" value="Ankyrin repeat-containing domain"/>
    <property type="match status" value="2"/>
</dbReference>
<dbReference type="AlphaFoldDB" id="A0A0L7LGQ8"/>
<dbReference type="InterPro" id="IPR002110">
    <property type="entry name" value="Ankyrin_rpt"/>
</dbReference>
<dbReference type="Pfam" id="PF00023">
    <property type="entry name" value="Ank"/>
    <property type="match status" value="1"/>
</dbReference>
<dbReference type="PROSITE" id="PS50297">
    <property type="entry name" value="ANK_REP_REGION"/>
    <property type="match status" value="1"/>
</dbReference>
<dbReference type="Pfam" id="PF12796">
    <property type="entry name" value="Ank_2"/>
    <property type="match status" value="1"/>
</dbReference>
<feature type="repeat" description="ANK" evidence="3">
    <location>
        <begin position="86"/>
        <end position="124"/>
    </location>
</feature>
<proteinExistence type="predicted"/>
<evidence type="ECO:0000256" key="2">
    <source>
        <dbReference type="ARBA" id="ARBA00023043"/>
    </source>
</evidence>
<organism evidence="5 6">
    <name type="scientific">Operophtera brumata</name>
    <name type="common">Winter moth</name>
    <name type="synonym">Phalaena brumata</name>
    <dbReference type="NCBI Taxonomy" id="104452"/>
    <lineage>
        <taxon>Eukaryota</taxon>
        <taxon>Metazoa</taxon>
        <taxon>Ecdysozoa</taxon>
        <taxon>Arthropoda</taxon>
        <taxon>Hexapoda</taxon>
        <taxon>Insecta</taxon>
        <taxon>Pterygota</taxon>
        <taxon>Neoptera</taxon>
        <taxon>Endopterygota</taxon>
        <taxon>Lepidoptera</taxon>
        <taxon>Glossata</taxon>
        <taxon>Ditrysia</taxon>
        <taxon>Geometroidea</taxon>
        <taxon>Geometridae</taxon>
        <taxon>Larentiinae</taxon>
        <taxon>Operophtera</taxon>
    </lineage>
</organism>
<dbReference type="STRING" id="104452.A0A0L7LGQ8"/>
<evidence type="ECO:0000313" key="5">
    <source>
        <dbReference type="EMBL" id="KOB74718.1"/>
    </source>
</evidence>
<gene>
    <name evidence="5" type="ORF">OBRU01_08689</name>
</gene>
<evidence type="ECO:0000256" key="1">
    <source>
        <dbReference type="ARBA" id="ARBA00022737"/>
    </source>
</evidence>
<sequence length="423" mass="46701">MPALVSGAWPRDRRVLRTLLEMSRTPTHAITHDNDIQALFEFSHNDYALNQKVTLVTHRAAAWSGHEGVVSRLLAAGAAPERGDAEGRTPLLAAAYMGHAGIYQARDICELLLEAEADIESADACGRSALWAAAAAGHARAVRLLLASLEGHFDTVSALYARGADPDSLDADRRSIAAQEGHEECVVWLLQHGADPMQADHCGSEPPSLTSAPAQPAQADTHFTRDTHMRIILGRDKPHQDRTESVTSAPAQPAQADRHALRARHAHAHYTRPRQDRNETSRWRRRSPRRPTDTHFARDTHMHIILGRDKTEMKVNYSVTSAPAQPAQADTHFARDTHMHIILGRDKTELKGNYSVTSAPALADTHFARDTHMHIILGRDKTELKGNYSVTSAPAQPAQANTHFARDTHMHIILGRDKPHQDN</sequence>
<dbReference type="PANTHER" id="PTHR24123">
    <property type="entry name" value="ANKYRIN REPEAT-CONTAINING"/>
    <property type="match status" value="1"/>
</dbReference>
<feature type="compositionally biased region" description="Basic residues" evidence="4">
    <location>
        <begin position="261"/>
        <end position="272"/>
    </location>
</feature>
<feature type="region of interest" description="Disordered" evidence="4">
    <location>
        <begin position="197"/>
        <end position="294"/>
    </location>
</feature>
<protein>
    <submittedName>
        <fullName evidence="5">Putative ankyrin</fullName>
    </submittedName>
</protein>
<dbReference type="SUPFAM" id="SSF48403">
    <property type="entry name" value="Ankyrin repeat"/>
    <property type="match status" value="1"/>
</dbReference>
<dbReference type="InterPro" id="IPR036770">
    <property type="entry name" value="Ankyrin_rpt-contain_sf"/>
</dbReference>
<dbReference type="Proteomes" id="UP000037510">
    <property type="component" value="Unassembled WGS sequence"/>
</dbReference>
<dbReference type="EMBL" id="JTDY01001156">
    <property type="protein sequence ID" value="KOB74718.1"/>
    <property type="molecule type" value="Genomic_DNA"/>
</dbReference>
<keyword evidence="6" id="KW-1185">Reference proteome</keyword>
<keyword evidence="1" id="KW-0677">Repeat</keyword>
<name>A0A0L7LGQ8_OPEBR</name>
<keyword evidence="2 3" id="KW-0040">ANK repeat</keyword>
<evidence type="ECO:0000313" key="6">
    <source>
        <dbReference type="Proteomes" id="UP000037510"/>
    </source>
</evidence>
<feature type="compositionally biased region" description="Basic and acidic residues" evidence="4">
    <location>
        <begin position="273"/>
        <end position="282"/>
    </location>
</feature>
<dbReference type="PANTHER" id="PTHR24123:SF65">
    <property type="entry name" value="ANKYRIN REPEAT DOMAIN-CONTAINING PROTEIN 50"/>
    <property type="match status" value="1"/>
</dbReference>
<dbReference type="InterPro" id="IPR051165">
    <property type="entry name" value="Multifunctional_ANK_Repeat"/>
</dbReference>